<dbReference type="eggNOG" id="arCOG01797">
    <property type="taxonomic scope" value="Archaea"/>
</dbReference>
<proteinExistence type="predicted"/>
<evidence type="ECO:0000313" key="1">
    <source>
        <dbReference type="EMBL" id="ADN35504.1"/>
    </source>
</evidence>
<dbReference type="KEGG" id="mpi:Mpet_0730"/>
<reference evidence="1 2" key="1">
    <citation type="journal article" date="2010" name="Stand. Genomic Sci.">
        <title>Complete genome sequence of Methanoplanus petrolearius type strain (SEBR 4847).</title>
        <authorList>
            <person name="Brambilla E."/>
            <person name="Djao O.D."/>
            <person name="Daligault H."/>
            <person name="Lapidus A."/>
            <person name="Lucas S."/>
            <person name="Hammon N."/>
            <person name="Nolan M."/>
            <person name="Tice H."/>
            <person name="Cheng J.F."/>
            <person name="Han C."/>
            <person name="Tapia R."/>
            <person name="Goodwin L."/>
            <person name="Pitluck S."/>
            <person name="Liolios K."/>
            <person name="Ivanova N."/>
            <person name="Mavromatis K."/>
            <person name="Mikhailova N."/>
            <person name="Pati A."/>
            <person name="Chen A."/>
            <person name="Palaniappan K."/>
            <person name="Land M."/>
            <person name="Hauser L."/>
            <person name="Chang Y.J."/>
            <person name="Jeffries C.D."/>
            <person name="Rohde M."/>
            <person name="Spring S."/>
            <person name="Sikorski J."/>
            <person name="Goker M."/>
            <person name="Woyke T."/>
            <person name="Bristow J."/>
            <person name="Eisen J.A."/>
            <person name="Markowitz V."/>
            <person name="Hugenholtz P."/>
            <person name="Kyrpides N.C."/>
            <person name="Klenk H.P."/>
        </authorList>
    </citation>
    <scope>NUCLEOTIDE SEQUENCE [LARGE SCALE GENOMIC DNA]</scope>
    <source>
        <strain evidence="2">DSM 11571 / OCM 486 / SEBR 4847</strain>
    </source>
</reference>
<dbReference type="GO" id="GO:0032259">
    <property type="term" value="P:methylation"/>
    <property type="evidence" value="ECO:0007669"/>
    <property type="project" value="UniProtKB-KW"/>
</dbReference>
<protein>
    <submittedName>
        <fullName evidence="1">Trans-aconitate 2-methyltransferase protein</fullName>
    </submittedName>
</protein>
<keyword evidence="1" id="KW-0489">Methyltransferase</keyword>
<organism evidence="1 2">
    <name type="scientific">Methanolacinia petrolearia (strain DSM 11571 / OCM 486 / SEBR 4847)</name>
    <name type="common">Methanoplanus petrolearius</name>
    <dbReference type="NCBI Taxonomy" id="679926"/>
    <lineage>
        <taxon>Archaea</taxon>
        <taxon>Methanobacteriati</taxon>
        <taxon>Methanobacteriota</taxon>
        <taxon>Stenosarchaea group</taxon>
        <taxon>Methanomicrobia</taxon>
        <taxon>Methanomicrobiales</taxon>
        <taxon>Methanomicrobiaceae</taxon>
        <taxon>Methanolacinia</taxon>
    </lineage>
</organism>
<dbReference type="RefSeq" id="WP_013328682.1">
    <property type="nucleotide sequence ID" value="NC_014507.1"/>
</dbReference>
<sequence length="66" mass="7590">MNNDSINEWDKAAAEYSRSQENSPYSLFNKKYVKSLLVRDLHGLSILDAGCGDGYYANFFMSREQM</sequence>
<accession>E1RIJ1</accession>
<dbReference type="STRING" id="679926.Mpet_0730"/>
<dbReference type="Gene3D" id="3.40.50.150">
    <property type="entry name" value="Vaccinia Virus protein VP39"/>
    <property type="match status" value="1"/>
</dbReference>
<name>E1RIJ1_METP4</name>
<gene>
    <name evidence="1" type="ordered locus">Mpet_0730</name>
</gene>
<dbReference type="InterPro" id="IPR029063">
    <property type="entry name" value="SAM-dependent_MTases_sf"/>
</dbReference>
<dbReference type="GeneID" id="58788801"/>
<dbReference type="Proteomes" id="UP000006565">
    <property type="component" value="Chromosome"/>
</dbReference>
<dbReference type="SUPFAM" id="SSF53335">
    <property type="entry name" value="S-adenosyl-L-methionine-dependent methyltransferases"/>
    <property type="match status" value="1"/>
</dbReference>
<dbReference type="EMBL" id="CP002117">
    <property type="protein sequence ID" value="ADN35504.1"/>
    <property type="molecule type" value="Genomic_DNA"/>
</dbReference>
<keyword evidence="1" id="KW-0808">Transferase</keyword>
<dbReference type="OrthoDB" id="57427at2157"/>
<dbReference type="HOGENOM" id="CLU_2820928_0_0_2"/>
<evidence type="ECO:0000313" key="2">
    <source>
        <dbReference type="Proteomes" id="UP000006565"/>
    </source>
</evidence>
<dbReference type="AlphaFoldDB" id="E1RIJ1"/>
<dbReference type="GO" id="GO:0008168">
    <property type="term" value="F:methyltransferase activity"/>
    <property type="evidence" value="ECO:0007669"/>
    <property type="project" value="UniProtKB-KW"/>
</dbReference>
<keyword evidence="2" id="KW-1185">Reference proteome</keyword>